<dbReference type="GO" id="GO:0043023">
    <property type="term" value="F:ribosomal large subunit binding"/>
    <property type="evidence" value="ECO:0007669"/>
    <property type="project" value="TreeGrafter"/>
</dbReference>
<dbReference type="GO" id="GO:0005737">
    <property type="term" value="C:cytoplasm"/>
    <property type="evidence" value="ECO:0007669"/>
    <property type="project" value="UniProtKB-SubCell"/>
</dbReference>
<evidence type="ECO:0000313" key="4">
    <source>
        <dbReference type="Proteomes" id="UP000824260"/>
    </source>
</evidence>
<name>A0A9D0ZLA3_9FIRM</name>
<reference evidence="3" key="2">
    <citation type="journal article" date="2021" name="PeerJ">
        <title>Extensive microbial diversity within the chicken gut microbiome revealed by metagenomics and culture.</title>
        <authorList>
            <person name="Gilroy R."/>
            <person name="Ravi A."/>
            <person name="Getino M."/>
            <person name="Pursley I."/>
            <person name="Horton D.L."/>
            <person name="Alikhan N.F."/>
            <person name="Baker D."/>
            <person name="Gharbi K."/>
            <person name="Hall N."/>
            <person name="Watson M."/>
            <person name="Adriaenssens E.M."/>
            <person name="Foster-Nyarko E."/>
            <person name="Jarju S."/>
            <person name="Secka A."/>
            <person name="Antonio M."/>
            <person name="Oren A."/>
            <person name="Chaudhuri R.R."/>
            <person name="La Ragione R."/>
            <person name="Hildebrand F."/>
            <person name="Pallen M.J."/>
        </authorList>
    </citation>
    <scope>NUCLEOTIDE SEQUENCE</scope>
    <source>
        <strain evidence="3">ChiSjej6B24-2974</strain>
    </source>
</reference>
<evidence type="ECO:0000256" key="1">
    <source>
        <dbReference type="ARBA" id="ARBA00010574"/>
    </source>
</evidence>
<dbReference type="HAMAP" id="MF_01477">
    <property type="entry name" value="Iojap_RsfS"/>
    <property type="match status" value="1"/>
</dbReference>
<accession>A0A9D0ZLA3</accession>
<comment type="function">
    <text evidence="2">Functions as a ribosomal silencing factor. Interacts with ribosomal protein uL14 (rplN), blocking formation of intersubunit bridge B8. Prevents association of the 30S and 50S ribosomal subunits and the formation of functional ribosomes, thus repressing translation.</text>
</comment>
<dbReference type="InterPro" id="IPR043519">
    <property type="entry name" value="NT_sf"/>
</dbReference>
<dbReference type="GO" id="GO:0017148">
    <property type="term" value="P:negative regulation of translation"/>
    <property type="evidence" value="ECO:0007669"/>
    <property type="project" value="UniProtKB-UniRule"/>
</dbReference>
<dbReference type="NCBIfam" id="TIGR00090">
    <property type="entry name" value="rsfS_iojap_ybeB"/>
    <property type="match status" value="1"/>
</dbReference>
<dbReference type="Gene3D" id="3.30.460.10">
    <property type="entry name" value="Beta Polymerase, domain 2"/>
    <property type="match status" value="1"/>
</dbReference>
<keyword evidence="2" id="KW-0678">Repressor</keyword>
<dbReference type="InterPro" id="IPR004394">
    <property type="entry name" value="Iojap/RsfS/C7orf30"/>
</dbReference>
<gene>
    <name evidence="2 3" type="primary">rsfS</name>
    <name evidence="3" type="ORF">IAA52_00230</name>
</gene>
<protein>
    <recommendedName>
        <fullName evidence="2">Ribosomal silencing factor RsfS</fullName>
    </recommendedName>
</protein>
<dbReference type="AlphaFoldDB" id="A0A9D0ZLA3"/>
<dbReference type="GO" id="GO:0042256">
    <property type="term" value="P:cytosolic ribosome assembly"/>
    <property type="evidence" value="ECO:0007669"/>
    <property type="project" value="UniProtKB-UniRule"/>
</dbReference>
<dbReference type="EMBL" id="DVFZ01000005">
    <property type="protein sequence ID" value="HIQ81511.1"/>
    <property type="molecule type" value="Genomic_DNA"/>
</dbReference>
<evidence type="ECO:0000313" key="3">
    <source>
        <dbReference type="EMBL" id="HIQ81511.1"/>
    </source>
</evidence>
<dbReference type="Pfam" id="PF02410">
    <property type="entry name" value="RsfS"/>
    <property type="match status" value="1"/>
</dbReference>
<reference evidence="3" key="1">
    <citation type="submission" date="2020-10" db="EMBL/GenBank/DDBJ databases">
        <authorList>
            <person name="Gilroy R."/>
        </authorList>
    </citation>
    <scope>NUCLEOTIDE SEQUENCE</scope>
    <source>
        <strain evidence="3">ChiSjej6B24-2974</strain>
    </source>
</reference>
<keyword evidence="2" id="KW-0963">Cytoplasm</keyword>
<comment type="subcellular location">
    <subcellularLocation>
        <location evidence="2">Cytoplasm</location>
    </subcellularLocation>
</comment>
<comment type="caution">
    <text evidence="3">The sequence shown here is derived from an EMBL/GenBank/DDBJ whole genome shotgun (WGS) entry which is preliminary data.</text>
</comment>
<proteinExistence type="inferred from homology"/>
<organism evidence="3 4">
    <name type="scientific">Candidatus Pullichristensenella stercorigallinarum</name>
    <dbReference type="NCBI Taxonomy" id="2840909"/>
    <lineage>
        <taxon>Bacteria</taxon>
        <taxon>Bacillati</taxon>
        <taxon>Bacillota</taxon>
        <taxon>Clostridia</taxon>
        <taxon>Candidatus Pullichristensenella</taxon>
    </lineage>
</organism>
<dbReference type="SUPFAM" id="SSF81301">
    <property type="entry name" value="Nucleotidyltransferase"/>
    <property type="match status" value="1"/>
</dbReference>
<keyword evidence="2" id="KW-0810">Translation regulation</keyword>
<dbReference type="PANTHER" id="PTHR21043">
    <property type="entry name" value="IOJAP SUPERFAMILY ORTHOLOG"/>
    <property type="match status" value="1"/>
</dbReference>
<comment type="similarity">
    <text evidence="1 2">Belongs to the Iojap/RsfS family.</text>
</comment>
<evidence type="ECO:0000256" key="2">
    <source>
        <dbReference type="HAMAP-Rule" id="MF_01477"/>
    </source>
</evidence>
<comment type="subunit">
    <text evidence="2">Interacts with ribosomal protein uL14 (rplN).</text>
</comment>
<dbReference type="GO" id="GO:0090071">
    <property type="term" value="P:negative regulation of ribosome biogenesis"/>
    <property type="evidence" value="ECO:0007669"/>
    <property type="project" value="UniProtKB-UniRule"/>
</dbReference>
<dbReference type="PANTHER" id="PTHR21043:SF0">
    <property type="entry name" value="MITOCHONDRIAL ASSEMBLY OF RIBOSOMAL LARGE SUBUNIT PROTEIN 1"/>
    <property type="match status" value="1"/>
</dbReference>
<sequence length="121" mass="13796">MMKSRELALKIAEVLDKKGATDITILQVDHLTSITDFFVIATGRNVQAVRTLAEDVEEKLDAEGVPVRRHEGMNESRWVVLDYAHVIVHVFHPEERAYYNIERLWMDGSNQITFEAAQADA</sequence>
<dbReference type="Proteomes" id="UP000824260">
    <property type="component" value="Unassembled WGS sequence"/>
</dbReference>